<dbReference type="EMBL" id="CP009518">
    <property type="protein sequence ID" value="AKB84124.1"/>
    <property type="molecule type" value="Genomic_DNA"/>
</dbReference>
<proteinExistence type="predicted"/>
<protein>
    <recommendedName>
        <fullName evidence="3">Peptidase domain protein</fullName>
    </recommendedName>
</protein>
<gene>
    <name evidence="1" type="ORF">MCMEM_0071</name>
</gene>
<evidence type="ECO:0008006" key="3">
    <source>
        <dbReference type="Google" id="ProtNLM"/>
    </source>
</evidence>
<sequence length="140" mass="15555">MIRKIGLLLMVMLISTSFAAATASQDNEYTIVPVKSDITITPRWVTTTITQGETNWHGVPISSYTTALYVDLNWGDTSDSLRLKVHTPSGQLIGTYYDSSDGVIDGRIKFAIRNSDGIDIGTWHYEVYGYSVSGTEDYYI</sequence>
<reference evidence="1 2" key="1">
    <citation type="submission" date="2014-07" db="EMBL/GenBank/DDBJ databases">
        <title>Methanogenic archaea and the global carbon cycle.</title>
        <authorList>
            <person name="Henriksen J.R."/>
            <person name="Luke J."/>
            <person name="Reinhart S."/>
            <person name="Benedict M.N."/>
            <person name="Youngblut N.D."/>
            <person name="Metcalf M.E."/>
            <person name="Whitaker R.J."/>
            <person name="Metcalf W.W."/>
        </authorList>
    </citation>
    <scope>NUCLEOTIDE SEQUENCE [LARGE SCALE GENOMIC DNA]</scope>
    <source>
        <strain evidence="1 2">MM1</strain>
    </source>
</reference>
<dbReference type="STRING" id="1434104.MCMEM_0071"/>
<accession>A0A0E3WYS2</accession>
<dbReference type="AlphaFoldDB" id="A0A0E3WYS2"/>
<dbReference type="Proteomes" id="UP000033048">
    <property type="component" value="Chromosome"/>
</dbReference>
<keyword evidence="2" id="KW-1185">Reference proteome</keyword>
<dbReference type="OrthoDB" id="106319at2157"/>
<organism evidence="1 2">
    <name type="scientific">Methanococcoides methylutens MM1</name>
    <dbReference type="NCBI Taxonomy" id="1434104"/>
    <lineage>
        <taxon>Archaea</taxon>
        <taxon>Methanobacteriati</taxon>
        <taxon>Methanobacteriota</taxon>
        <taxon>Stenosarchaea group</taxon>
        <taxon>Methanomicrobia</taxon>
        <taxon>Methanosarcinales</taxon>
        <taxon>Methanosarcinaceae</taxon>
        <taxon>Methanococcoides</taxon>
    </lineage>
</organism>
<dbReference type="GeneID" id="24892540"/>
<dbReference type="PATRIC" id="fig|1434104.5.peg.73"/>
<dbReference type="HOGENOM" id="CLU_145177_0_0_2"/>
<evidence type="ECO:0000313" key="1">
    <source>
        <dbReference type="EMBL" id="AKB84124.1"/>
    </source>
</evidence>
<dbReference type="RefSeq" id="WP_048204373.1">
    <property type="nucleotide sequence ID" value="NZ_CP009518.1"/>
</dbReference>
<evidence type="ECO:0000313" key="2">
    <source>
        <dbReference type="Proteomes" id="UP000033048"/>
    </source>
</evidence>
<name>A0A0E3WYS2_METMT</name>
<dbReference type="KEGG" id="mmet:MCMEM_0071"/>